<evidence type="ECO:0000256" key="2">
    <source>
        <dbReference type="SAM" id="Phobius"/>
    </source>
</evidence>
<organism evidence="4 5">
    <name type="scientific">Actinomortierella ambigua</name>
    <dbReference type="NCBI Taxonomy" id="1343610"/>
    <lineage>
        <taxon>Eukaryota</taxon>
        <taxon>Fungi</taxon>
        <taxon>Fungi incertae sedis</taxon>
        <taxon>Mucoromycota</taxon>
        <taxon>Mortierellomycotina</taxon>
        <taxon>Mortierellomycetes</taxon>
        <taxon>Mortierellales</taxon>
        <taxon>Mortierellaceae</taxon>
        <taxon>Actinomortierella</taxon>
    </lineage>
</organism>
<feature type="region of interest" description="Disordered" evidence="1">
    <location>
        <begin position="1"/>
        <end position="52"/>
    </location>
</feature>
<feature type="transmembrane region" description="Helical" evidence="2">
    <location>
        <begin position="428"/>
        <end position="450"/>
    </location>
</feature>
<feature type="domain" description="Heparan-alpha-glucosaminide N-acetyltransferase catalytic" evidence="3">
    <location>
        <begin position="72"/>
        <end position="216"/>
    </location>
</feature>
<keyword evidence="2" id="KW-1133">Transmembrane helix</keyword>
<feature type="transmembrane region" description="Helical" evidence="2">
    <location>
        <begin position="403"/>
        <end position="422"/>
    </location>
</feature>
<feature type="transmembrane region" description="Helical" evidence="2">
    <location>
        <begin position="578"/>
        <end position="601"/>
    </location>
</feature>
<feature type="transmembrane region" description="Helical" evidence="2">
    <location>
        <begin position="192"/>
        <end position="210"/>
    </location>
</feature>
<feature type="transmembrane region" description="Helical" evidence="2">
    <location>
        <begin position="162"/>
        <end position="180"/>
    </location>
</feature>
<dbReference type="EMBL" id="JAAAJB010000291">
    <property type="protein sequence ID" value="KAG0259269.1"/>
    <property type="molecule type" value="Genomic_DNA"/>
</dbReference>
<dbReference type="OrthoDB" id="2149840at2759"/>
<proteinExistence type="predicted"/>
<reference evidence="4" key="1">
    <citation type="journal article" date="2020" name="Fungal Divers.">
        <title>Resolving the Mortierellaceae phylogeny through synthesis of multi-gene phylogenetics and phylogenomics.</title>
        <authorList>
            <person name="Vandepol N."/>
            <person name="Liber J."/>
            <person name="Desiro A."/>
            <person name="Na H."/>
            <person name="Kennedy M."/>
            <person name="Barry K."/>
            <person name="Grigoriev I.V."/>
            <person name="Miller A.N."/>
            <person name="O'Donnell K."/>
            <person name="Stajich J.E."/>
            <person name="Bonito G."/>
        </authorList>
    </citation>
    <scope>NUCLEOTIDE SEQUENCE</scope>
    <source>
        <strain evidence="4">BC1065</strain>
    </source>
</reference>
<feature type="transmembrane region" description="Helical" evidence="2">
    <location>
        <begin position="73"/>
        <end position="94"/>
    </location>
</feature>
<evidence type="ECO:0000313" key="4">
    <source>
        <dbReference type="EMBL" id="KAG0259269.1"/>
    </source>
</evidence>
<keyword evidence="2" id="KW-0472">Membrane</keyword>
<evidence type="ECO:0000259" key="3">
    <source>
        <dbReference type="Pfam" id="PF07786"/>
    </source>
</evidence>
<dbReference type="InterPro" id="IPR012429">
    <property type="entry name" value="HGSNAT_cat"/>
</dbReference>
<comment type="caution">
    <text evidence="4">The sequence shown here is derived from an EMBL/GenBank/DDBJ whole genome shotgun (WGS) entry which is preliminary data.</text>
</comment>
<feature type="transmembrane region" description="Helical" evidence="2">
    <location>
        <begin position="324"/>
        <end position="345"/>
    </location>
</feature>
<protein>
    <recommendedName>
        <fullName evidence="3">Heparan-alpha-glucosaminide N-acetyltransferase catalytic domain-containing protein</fullName>
    </recommendedName>
</protein>
<feature type="compositionally biased region" description="Basic and acidic residues" evidence="1">
    <location>
        <begin position="23"/>
        <end position="36"/>
    </location>
</feature>
<name>A0A9P6Q4C2_9FUNG</name>
<feature type="transmembrane region" description="Helical" evidence="2">
    <location>
        <begin position="527"/>
        <end position="545"/>
    </location>
</feature>
<evidence type="ECO:0000313" key="5">
    <source>
        <dbReference type="Proteomes" id="UP000807716"/>
    </source>
</evidence>
<dbReference type="PANTHER" id="PTHR31061:SF24">
    <property type="entry name" value="LD22376P"/>
    <property type="match status" value="1"/>
</dbReference>
<dbReference type="Proteomes" id="UP000807716">
    <property type="component" value="Unassembled WGS sequence"/>
</dbReference>
<keyword evidence="5" id="KW-1185">Reference proteome</keyword>
<dbReference type="AlphaFoldDB" id="A0A9P6Q4C2"/>
<feature type="transmembrane region" description="Helical" evidence="2">
    <location>
        <begin position="255"/>
        <end position="275"/>
    </location>
</feature>
<accession>A0A9P6Q4C2</accession>
<keyword evidence="2" id="KW-0812">Transmembrane</keyword>
<feature type="transmembrane region" description="Helical" evidence="2">
    <location>
        <begin position="106"/>
        <end position="132"/>
    </location>
</feature>
<dbReference type="Pfam" id="PF07786">
    <property type="entry name" value="HGSNAT_cat"/>
    <property type="match status" value="1"/>
</dbReference>
<gene>
    <name evidence="4" type="ORF">DFQ27_004176</name>
</gene>
<evidence type="ECO:0000256" key="1">
    <source>
        <dbReference type="SAM" id="MobiDB-lite"/>
    </source>
</evidence>
<dbReference type="PANTHER" id="PTHR31061">
    <property type="entry name" value="LD22376P"/>
    <property type="match status" value="1"/>
</dbReference>
<sequence length="610" mass="68621">MAKFEETEQVVVSEQPVQLASHADAEPAKSKLENEGGRQAATPSPTPSSEIETPLEAPTLVGRPKLALPSNRLLSLDLLRGLAILLMITCNSQTGSEVFEVLTHPAWLGISVADTIFPAFLFISGVAIPLAIRLPSKYDSHYDPNTIHRIYIMNAVRTFKRAFIIWGLGALLNCYGVALRRTNFGNYRWPGVLQRIGFCYGVVALMHLIVHRYGRPVVVKRPFSLSSASAREVVRQEAEERATAAKNPRPELPVLLKYTLPYWLPVFCTVFWLIITYTVRVTDNPACAGKGYLEERECGAQAYFDTRIFGKQHMYQGLAFDPEGALSTLTSILNVWLGWFIGCTVRDLNATAKAVHHEFRVRRVAHEAKATGGGGVAAAAVSEELEIAEQETLVRVYSEHLNLWFWYGIAWLFFGWMFSLVIPLSKPAWTVTFAVLTSGLSQLVLSVLFYKFDFFPKTKHLQALNRANTERWVHAATEQDPQLQHVSSHDPEAQLDARNDSPPHSSSSILNNAYRFTQLLRRLWRQFLVLVLGSMGRNAILLYYVSEFVLGTAYFIEVGDDSSLWMEAFNRTWGNLDIGGWGSLFYALGYAALLCLLAIFLDWRKLYFRV</sequence>